<gene>
    <name evidence="2" type="ORF">Rain11_2026</name>
</gene>
<dbReference type="GO" id="GO:0005829">
    <property type="term" value="C:cytosol"/>
    <property type="evidence" value="ECO:0007669"/>
    <property type="project" value="TreeGrafter"/>
</dbReference>
<dbReference type="RefSeq" id="WP_101359291.1">
    <property type="nucleotide sequence ID" value="NZ_NKXO01000033.1"/>
</dbReference>
<dbReference type="PANTHER" id="PTHR10094:SF25">
    <property type="entry name" value="SCP2 STEROL-BINDING DOMAIN-CONTAINING PROTEIN 1"/>
    <property type="match status" value="1"/>
</dbReference>
<sequence length="99" mass="10641">MNFPVFQEKVIAIVGEDSRLNATVKFVTDEGTLYVDAKQVPNVISQEDKDADCTVSLSASDAVKLLEGNLNAMNAFMMGKIKVKGDMGVAMKVMQLIGG</sequence>
<dbReference type="EMBL" id="NKXO01000033">
    <property type="protein sequence ID" value="PKQ67473.1"/>
    <property type="molecule type" value="Genomic_DNA"/>
</dbReference>
<feature type="domain" description="SCP2" evidence="1">
    <location>
        <begin position="19"/>
        <end position="97"/>
    </location>
</feature>
<accession>A0A2N3IB40</accession>
<comment type="caution">
    <text evidence="2">The sequence shown here is derived from an EMBL/GenBank/DDBJ whole genome shotgun (WGS) entry which is preliminary data.</text>
</comment>
<dbReference type="Proteomes" id="UP000233387">
    <property type="component" value="Unassembled WGS sequence"/>
</dbReference>
<keyword evidence="3" id="KW-1185">Reference proteome</keyword>
<dbReference type="PANTHER" id="PTHR10094">
    <property type="entry name" value="STEROL CARRIER PROTEIN 2 SCP-2 FAMILY PROTEIN"/>
    <property type="match status" value="1"/>
</dbReference>
<dbReference type="SUPFAM" id="SSF55718">
    <property type="entry name" value="SCP-like"/>
    <property type="match status" value="1"/>
</dbReference>
<dbReference type="Gene3D" id="3.30.1050.10">
    <property type="entry name" value="SCP2 sterol-binding domain"/>
    <property type="match status" value="1"/>
</dbReference>
<dbReference type="OrthoDB" id="9804656at2"/>
<evidence type="ECO:0000313" key="2">
    <source>
        <dbReference type="EMBL" id="PKQ67473.1"/>
    </source>
</evidence>
<dbReference type="InterPro" id="IPR003033">
    <property type="entry name" value="SCP2_sterol-bd_dom"/>
</dbReference>
<evidence type="ECO:0000259" key="1">
    <source>
        <dbReference type="Pfam" id="PF02036"/>
    </source>
</evidence>
<name>A0A2N3IB40_9BACT</name>
<reference evidence="2 3" key="1">
    <citation type="submission" date="2017-06" db="EMBL/GenBank/DDBJ databases">
        <title>Raineya orbicola gen. nov., sp. nov. a slightly thermophilic bacterium of the phylum Bacteroidetes and the description of Raineyaceae fam. nov.</title>
        <authorList>
            <person name="Albuquerque L."/>
            <person name="Polonia A.R.M."/>
            <person name="Barroso C."/>
            <person name="Froufe H.J.C."/>
            <person name="Lage O."/>
            <person name="Lobo-Da-Cunha A."/>
            <person name="Egas C."/>
            <person name="Da Costa M.S."/>
        </authorList>
    </citation>
    <scope>NUCLEOTIDE SEQUENCE [LARGE SCALE GENOMIC DNA]</scope>
    <source>
        <strain evidence="2 3">SPSPC-11</strain>
    </source>
</reference>
<dbReference type="AlphaFoldDB" id="A0A2N3IB40"/>
<evidence type="ECO:0000313" key="3">
    <source>
        <dbReference type="Proteomes" id="UP000233387"/>
    </source>
</evidence>
<dbReference type="InterPro" id="IPR036527">
    <property type="entry name" value="SCP2_sterol-bd_dom_sf"/>
</dbReference>
<proteinExistence type="predicted"/>
<dbReference type="Pfam" id="PF02036">
    <property type="entry name" value="SCP2"/>
    <property type="match status" value="1"/>
</dbReference>
<protein>
    <submittedName>
        <fullName evidence="2">SCP-2 sterol transfer family</fullName>
    </submittedName>
</protein>
<organism evidence="2 3">
    <name type="scientific">Raineya orbicola</name>
    <dbReference type="NCBI Taxonomy" id="2016530"/>
    <lineage>
        <taxon>Bacteria</taxon>
        <taxon>Pseudomonadati</taxon>
        <taxon>Bacteroidota</taxon>
        <taxon>Cytophagia</taxon>
        <taxon>Cytophagales</taxon>
        <taxon>Raineyaceae</taxon>
        <taxon>Raineya</taxon>
    </lineage>
</organism>